<name>A0A4C1ZSL1_EUMVA</name>
<comment type="caution">
    <text evidence="1">The sequence shown here is derived from an EMBL/GenBank/DDBJ whole genome shotgun (WGS) entry which is preliminary data.</text>
</comment>
<reference evidence="1 2" key="1">
    <citation type="journal article" date="2019" name="Commun. Biol.">
        <title>The bagworm genome reveals a unique fibroin gene that provides high tensile strength.</title>
        <authorList>
            <person name="Kono N."/>
            <person name="Nakamura H."/>
            <person name="Ohtoshi R."/>
            <person name="Tomita M."/>
            <person name="Numata K."/>
            <person name="Arakawa K."/>
        </authorList>
    </citation>
    <scope>NUCLEOTIDE SEQUENCE [LARGE SCALE GENOMIC DNA]</scope>
</reference>
<evidence type="ECO:0000313" key="1">
    <source>
        <dbReference type="EMBL" id="GBP89647.1"/>
    </source>
</evidence>
<evidence type="ECO:0000313" key="2">
    <source>
        <dbReference type="Proteomes" id="UP000299102"/>
    </source>
</evidence>
<protein>
    <submittedName>
        <fullName evidence="1">Uncharacterized protein</fullName>
    </submittedName>
</protein>
<dbReference type="Proteomes" id="UP000299102">
    <property type="component" value="Unassembled WGS sequence"/>
</dbReference>
<dbReference type="EMBL" id="BGZK01002016">
    <property type="protein sequence ID" value="GBP89647.1"/>
    <property type="molecule type" value="Genomic_DNA"/>
</dbReference>
<proteinExistence type="predicted"/>
<gene>
    <name evidence="1" type="ORF">EVAR_100319_1</name>
</gene>
<sequence length="118" mass="12816">MGVGNPTLLYGHLINFYKFSTSAVRSSGGSISTFRGLLQNDRELARAITVITDTADYRSSAGVGMFCSMALRSGCRSGVTKSDETGRAGVRVAWPRWRGGSSLIELIYKTCAKPYQRP</sequence>
<dbReference type="AlphaFoldDB" id="A0A4C1ZSL1"/>
<accession>A0A4C1ZSL1</accession>
<organism evidence="1 2">
    <name type="scientific">Eumeta variegata</name>
    <name type="common">Bagworm moth</name>
    <name type="synonym">Eumeta japonica</name>
    <dbReference type="NCBI Taxonomy" id="151549"/>
    <lineage>
        <taxon>Eukaryota</taxon>
        <taxon>Metazoa</taxon>
        <taxon>Ecdysozoa</taxon>
        <taxon>Arthropoda</taxon>
        <taxon>Hexapoda</taxon>
        <taxon>Insecta</taxon>
        <taxon>Pterygota</taxon>
        <taxon>Neoptera</taxon>
        <taxon>Endopterygota</taxon>
        <taxon>Lepidoptera</taxon>
        <taxon>Glossata</taxon>
        <taxon>Ditrysia</taxon>
        <taxon>Tineoidea</taxon>
        <taxon>Psychidae</taxon>
        <taxon>Oiketicinae</taxon>
        <taxon>Eumeta</taxon>
    </lineage>
</organism>
<keyword evidence="2" id="KW-1185">Reference proteome</keyword>